<reference evidence="3 4" key="1">
    <citation type="submission" date="2020-03" db="EMBL/GenBank/DDBJ databases">
        <title>FDA dAtabase for Regulatory Grade micrObial Sequences (FDA-ARGOS): Supporting development and validation of Infectious Disease Dx tests.</title>
        <authorList>
            <person name="Campos J."/>
            <person name="Goldberg B."/>
            <person name="Tallon L."/>
            <person name="Sadzewicz L."/>
            <person name="Vavikolanu K."/>
            <person name="Mehta A."/>
            <person name="Aluvathingal J."/>
            <person name="Nadendla S."/>
            <person name="Nandy P."/>
            <person name="Geyer C."/>
            <person name="Yan Y."/>
            <person name="Sichtig H."/>
        </authorList>
    </citation>
    <scope>NUCLEOTIDE SEQUENCE [LARGE SCALE GENOMIC DNA]</scope>
    <source>
        <strain evidence="3 4">FDAARGOS_656</strain>
    </source>
</reference>
<feature type="signal peptide" evidence="2">
    <location>
        <begin position="1"/>
        <end position="16"/>
    </location>
</feature>
<feature type="chain" id="PRO_5034503472" description="Cell wall protein" evidence="2">
    <location>
        <begin position="17"/>
        <end position="223"/>
    </location>
</feature>
<accession>A0A8H6C3S8</accession>
<dbReference type="Proteomes" id="UP000536275">
    <property type="component" value="Unassembled WGS sequence"/>
</dbReference>
<name>A0A8H6C3S8_CANAX</name>
<evidence type="ECO:0000313" key="4">
    <source>
        <dbReference type="Proteomes" id="UP000536275"/>
    </source>
</evidence>
<gene>
    <name evidence="3" type="ORF">FOB64_001805</name>
</gene>
<comment type="caution">
    <text evidence="3">The sequence shown here is derived from an EMBL/GenBank/DDBJ whole genome shotgun (WGS) entry which is preliminary data.</text>
</comment>
<feature type="compositionally biased region" description="Low complexity" evidence="1">
    <location>
        <begin position="111"/>
        <end position="128"/>
    </location>
</feature>
<evidence type="ECO:0000256" key="1">
    <source>
        <dbReference type="SAM" id="MobiDB-lite"/>
    </source>
</evidence>
<evidence type="ECO:0000256" key="2">
    <source>
        <dbReference type="SAM" id="SignalP"/>
    </source>
</evidence>
<dbReference type="AlphaFoldDB" id="A0A8H6C3S8"/>
<feature type="region of interest" description="Disordered" evidence="1">
    <location>
        <begin position="83"/>
        <end position="134"/>
    </location>
</feature>
<proteinExistence type="predicted"/>
<feature type="compositionally biased region" description="Low complexity" evidence="1">
    <location>
        <begin position="84"/>
        <end position="103"/>
    </location>
</feature>
<keyword evidence="2" id="KW-0732">Signal</keyword>
<protein>
    <recommendedName>
        <fullName evidence="5">Cell wall protein</fullName>
    </recommendedName>
</protein>
<evidence type="ECO:0000313" key="3">
    <source>
        <dbReference type="EMBL" id="KAF6070712.1"/>
    </source>
</evidence>
<sequence>MKSGLLLAVILPVAFAVKKDQQSCNTSCVKVLQKQQESCPSGSDTDCLCKLSDSDYWEPLADCDCINPDKKLSASEIKVQICGAPSSSSTPTSSTETTSSTEAETTEAETTEQPSSSTSSNTESSKTTILETPSIQKLNAESTTSVITPLTESAVAAVANTDTSTLIEPQNTEATPEVAPLIQPQLNNGSDLAQVSVQAFENGAGRAAVIGFGSLLALLLNFI</sequence>
<organism evidence="3 4">
    <name type="scientific">Candida albicans</name>
    <name type="common">Yeast</name>
    <dbReference type="NCBI Taxonomy" id="5476"/>
    <lineage>
        <taxon>Eukaryota</taxon>
        <taxon>Fungi</taxon>
        <taxon>Dikarya</taxon>
        <taxon>Ascomycota</taxon>
        <taxon>Saccharomycotina</taxon>
        <taxon>Pichiomycetes</taxon>
        <taxon>Debaryomycetaceae</taxon>
        <taxon>Candida/Lodderomyces clade</taxon>
        <taxon>Candida</taxon>
    </lineage>
</organism>
<dbReference type="EMBL" id="JABWAD010000022">
    <property type="protein sequence ID" value="KAF6070712.1"/>
    <property type="molecule type" value="Genomic_DNA"/>
</dbReference>
<evidence type="ECO:0008006" key="5">
    <source>
        <dbReference type="Google" id="ProtNLM"/>
    </source>
</evidence>